<feature type="region of interest" description="Disordered" evidence="1">
    <location>
        <begin position="1"/>
        <end position="50"/>
    </location>
</feature>
<reference evidence="2" key="1">
    <citation type="submission" date="2013-07" db="EMBL/GenBank/DDBJ databases">
        <title>The genome of Eucalyptus grandis.</title>
        <authorList>
            <person name="Schmutz J."/>
            <person name="Hayes R."/>
            <person name="Myburg A."/>
            <person name="Tuskan G."/>
            <person name="Grattapaglia D."/>
            <person name="Rokhsar D.S."/>
        </authorList>
    </citation>
    <scope>NUCLEOTIDE SEQUENCE</scope>
    <source>
        <tissue evidence="2">Leaf extractions</tissue>
    </source>
</reference>
<feature type="compositionally biased region" description="Basic and acidic residues" evidence="1">
    <location>
        <begin position="14"/>
        <end position="25"/>
    </location>
</feature>
<proteinExistence type="predicted"/>
<dbReference type="InParanoid" id="A0A059BMN0"/>
<sequence>MARISAIRSRKGRTREIEARDESRRLNSRRRAQRWATVSPATSGAKDTATKAWQRKKGLVCEGLWSFVKKQRKWKEIQLNFRDKF</sequence>
<accession>A0A059BMN0</accession>
<dbReference type="EMBL" id="KK198758">
    <property type="protein sequence ID" value="KCW67156.1"/>
    <property type="molecule type" value="Genomic_DNA"/>
</dbReference>
<gene>
    <name evidence="2" type="ORF">EUGRSUZ_F00950</name>
</gene>
<evidence type="ECO:0000256" key="1">
    <source>
        <dbReference type="SAM" id="MobiDB-lite"/>
    </source>
</evidence>
<dbReference type="Gramene" id="KCW67156">
    <property type="protein sequence ID" value="KCW67156"/>
    <property type="gene ID" value="EUGRSUZ_F00950"/>
</dbReference>
<protein>
    <submittedName>
        <fullName evidence="2">Uncharacterized protein</fullName>
    </submittedName>
</protein>
<evidence type="ECO:0000313" key="2">
    <source>
        <dbReference type="EMBL" id="KCW67156.1"/>
    </source>
</evidence>
<dbReference type="AlphaFoldDB" id="A0A059BMN0"/>
<organism evidence="2">
    <name type="scientific">Eucalyptus grandis</name>
    <name type="common">Flooded gum</name>
    <dbReference type="NCBI Taxonomy" id="71139"/>
    <lineage>
        <taxon>Eukaryota</taxon>
        <taxon>Viridiplantae</taxon>
        <taxon>Streptophyta</taxon>
        <taxon>Embryophyta</taxon>
        <taxon>Tracheophyta</taxon>
        <taxon>Spermatophyta</taxon>
        <taxon>Magnoliopsida</taxon>
        <taxon>eudicotyledons</taxon>
        <taxon>Gunneridae</taxon>
        <taxon>Pentapetalae</taxon>
        <taxon>rosids</taxon>
        <taxon>malvids</taxon>
        <taxon>Myrtales</taxon>
        <taxon>Myrtaceae</taxon>
        <taxon>Myrtoideae</taxon>
        <taxon>Eucalypteae</taxon>
        <taxon>Eucalyptus</taxon>
    </lineage>
</organism>
<name>A0A059BMN0_EUCGR</name>